<sequence>MNPKIDSSVDDEGESRSEDHSMASVERLLECGRRSRRNAIAVVRQQPCCSFTVDLASTASKHPFGLLD</sequence>
<accession>A0A834WAG2</accession>
<keyword evidence="3" id="KW-1185">Reference proteome</keyword>
<dbReference type="EMBL" id="JAAIUW010000010">
    <property type="protein sequence ID" value="KAF7811791.1"/>
    <property type="molecule type" value="Genomic_DNA"/>
</dbReference>
<gene>
    <name evidence="2" type="ORF">G2W53_032767</name>
</gene>
<name>A0A834WAG2_9FABA</name>
<evidence type="ECO:0000313" key="3">
    <source>
        <dbReference type="Proteomes" id="UP000634136"/>
    </source>
</evidence>
<feature type="region of interest" description="Disordered" evidence="1">
    <location>
        <begin position="1"/>
        <end position="24"/>
    </location>
</feature>
<protein>
    <submittedName>
        <fullName evidence="2">Uncharacterized protein</fullName>
    </submittedName>
</protein>
<feature type="compositionally biased region" description="Basic and acidic residues" evidence="1">
    <location>
        <begin position="14"/>
        <end position="24"/>
    </location>
</feature>
<organism evidence="2 3">
    <name type="scientific">Senna tora</name>
    <dbReference type="NCBI Taxonomy" id="362788"/>
    <lineage>
        <taxon>Eukaryota</taxon>
        <taxon>Viridiplantae</taxon>
        <taxon>Streptophyta</taxon>
        <taxon>Embryophyta</taxon>
        <taxon>Tracheophyta</taxon>
        <taxon>Spermatophyta</taxon>
        <taxon>Magnoliopsida</taxon>
        <taxon>eudicotyledons</taxon>
        <taxon>Gunneridae</taxon>
        <taxon>Pentapetalae</taxon>
        <taxon>rosids</taxon>
        <taxon>fabids</taxon>
        <taxon>Fabales</taxon>
        <taxon>Fabaceae</taxon>
        <taxon>Caesalpinioideae</taxon>
        <taxon>Cassia clade</taxon>
        <taxon>Senna</taxon>
    </lineage>
</organism>
<comment type="caution">
    <text evidence="2">The sequence shown here is derived from an EMBL/GenBank/DDBJ whole genome shotgun (WGS) entry which is preliminary data.</text>
</comment>
<proteinExistence type="predicted"/>
<dbReference type="Proteomes" id="UP000634136">
    <property type="component" value="Unassembled WGS sequence"/>
</dbReference>
<reference evidence="2" key="1">
    <citation type="submission" date="2020-09" db="EMBL/GenBank/DDBJ databases">
        <title>Genome-Enabled Discovery of Anthraquinone Biosynthesis in Senna tora.</title>
        <authorList>
            <person name="Kang S.-H."/>
            <person name="Pandey R.P."/>
            <person name="Lee C.-M."/>
            <person name="Sim J.-S."/>
            <person name="Jeong J.-T."/>
            <person name="Choi B.-S."/>
            <person name="Jung M."/>
            <person name="Ginzburg D."/>
            <person name="Zhao K."/>
            <person name="Won S.Y."/>
            <person name="Oh T.-J."/>
            <person name="Yu Y."/>
            <person name="Kim N.-H."/>
            <person name="Lee O.R."/>
            <person name="Lee T.-H."/>
            <person name="Bashyal P."/>
            <person name="Kim T.-S."/>
            <person name="Lee W.-H."/>
            <person name="Kawkins C."/>
            <person name="Kim C.-K."/>
            <person name="Kim J.S."/>
            <person name="Ahn B.O."/>
            <person name="Rhee S.Y."/>
            <person name="Sohng J.K."/>
        </authorList>
    </citation>
    <scope>NUCLEOTIDE SEQUENCE</scope>
    <source>
        <tissue evidence="2">Leaf</tissue>
    </source>
</reference>
<evidence type="ECO:0000313" key="2">
    <source>
        <dbReference type="EMBL" id="KAF7811791.1"/>
    </source>
</evidence>
<evidence type="ECO:0000256" key="1">
    <source>
        <dbReference type="SAM" id="MobiDB-lite"/>
    </source>
</evidence>
<dbReference type="AlphaFoldDB" id="A0A834WAG2"/>